<evidence type="ECO:0000256" key="6">
    <source>
        <dbReference type="ARBA" id="ARBA00022989"/>
    </source>
</evidence>
<feature type="domain" description="Cation/H+ exchanger transmembrane" evidence="10">
    <location>
        <begin position="17"/>
        <end position="382"/>
    </location>
</feature>
<keyword evidence="7" id="KW-0406">Ion transport</keyword>
<dbReference type="GO" id="GO:0016020">
    <property type="term" value="C:membrane"/>
    <property type="evidence" value="ECO:0007669"/>
    <property type="project" value="UniProtKB-SubCell"/>
</dbReference>
<keyword evidence="6 9" id="KW-1133">Transmembrane helix</keyword>
<feature type="transmembrane region" description="Helical" evidence="9">
    <location>
        <begin position="93"/>
        <end position="113"/>
    </location>
</feature>
<feature type="transmembrane region" description="Helical" evidence="9">
    <location>
        <begin position="150"/>
        <end position="171"/>
    </location>
</feature>
<keyword evidence="4" id="KW-0050">Antiport</keyword>
<dbReference type="PANTHER" id="PTHR43562:SF1">
    <property type="entry name" value="NA(+)_H(+) ANTIPORTER YJBQ-RELATED"/>
    <property type="match status" value="1"/>
</dbReference>
<feature type="transmembrane region" description="Helical" evidence="9">
    <location>
        <begin position="6"/>
        <end position="25"/>
    </location>
</feature>
<evidence type="ECO:0000256" key="9">
    <source>
        <dbReference type="SAM" id="Phobius"/>
    </source>
</evidence>
<feature type="transmembrane region" description="Helical" evidence="9">
    <location>
        <begin position="177"/>
        <end position="198"/>
    </location>
</feature>
<organism evidence="11 12">
    <name type="scientific">Nocardiopsis aegyptia</name>
    <dbReference type="NCBI Taxonomy" id="220378"/>
    <lineage>
        <taxon>Bacteria</taxon>
        <taxon>Bacillati</taxon>
        <taxon>Actinomycetota</taxon>
        <taxon>Actinomycetes</taxon>
        <taxon>Streptosporangiales</taxon>
        <taxon>Nocardiopsidaceae</taxon>
        <taxon>Nocardiopsis</taxon>
    </lineage>
</organism>
<feature type="transmembrane region" description="Helical" evidence="9">
    <location>
        <begin position="119"/>
        <end position="138"/>
    </location>
</feature>
<proteinExistence type="inferred from homology"/>
<dbReference type="InterPro" id="IPR038770">
    <property type="entry name" value="Na+/solute_symporter_sf"/>
</dbReference>
<evidence type="ECO:0000256" key="2">
    <source>
        <dbReference type="ARBA" id="ARBA00005551"/>
    </source>
</evidence>
<evidence type="ECO:0000256" key="7">
    <source>
        <dbReference type="ARBA" id="ARBA00023065"/>
    </source>
</evidence>
<feature type="transmembrane region" description="Helical" evidence="9">
    <location>
        <begin position="304"/>
        <end position="325"/>
    </location>
</feature>
<evidence type="ECO:0000259" key="10">
    <source>
        <dbReference type="Pfam" id="PF00999"/>
    </source>
</evidence>
<comment type="subcellular location">
    <subcellularLocation>
        <location evidence="1">Membrane</location>
        <topology evidence="1">Multi-pass membrane protein</topology>
    </subcellularLocation>
</comment>
<accession>A0A7Z0JD75</accession>
<comment type="caution">
    <text evidence="11">The sequence shown here is derived from an EMBL/GenBank/DDBJ whole genome shotgun (WGS) entry which is preliminary data.</text>
</comment>
<evidence type="ECO:0000256" key="4">
    <source>
        <dbReference type="ARBA" id="ARBA00022449"/>
    </source>
</evidence>
<dbReference type="Proteomes" id="UP000572051">
    <property type="component" value="Unassembled WGS sequence"/>
</dbReference>
<keyword evidence="12" id="KW-1185">Reference proteome</keyword>
<evidence type="ECO:0000256" key="5">
    <source>
        <dbReference type="ARBA" id="ARBA00022692"/>
    </source>
</evidence>
<name>A0A7Z0JD75_9ACTN</name>
<evidence type="ECO:0000256" key="1">
    <source>
        <dbReference type="ARBA" id="ARBA00004141"/>
    </source>
</evidence>
<dbReference type="Pfam" id="PF00999">
    <property type="entry name" value="Na_H_Exchanger"/>
    <property type="match status" value="1"/>
</dbReference>
<dbReference type="Gene3D" id="1.20.1530.20">
    <property type="match status" value="1"/>
</dbReference>
<dbReference type="AlphaFoldDB" id="A0A7Z0JD75"/>
<keyword evidence="3" id="KW-0813">Transport</keyword>
<feature type="transmembrane region" description="Helical" evidence="9">
    <location>
        <begin position="272"/>
        <end position="292"/>
    </location>
</feature>
<dbReference type="GO" id="GO:0015297">
    <property type="term" value="F:antiporter activity"/>
    <property type="evidence" value="ECO:0007669"/>
    <property type="project" value="UniProtKB-KW"/>
</dbReference>
<dbReference type="RefSeq" id="WP_179829365.1">
    <property type="nucleotide sequence ID" value="NZ_JACCFS010000001.1"/>
</dbReference>
<reference evidence="11 12" key="1">
    <citation type="submission" date="2020-07" db="EMBL/GenBank/DDBJ databases">
        <title>Sequencing the genomes of 1000 actinobacteria strains.</title>
        <authorList>
            <person name="Klenk H.-P."/>
        </authorList>
    </citation>
    <scope>NUCLEOTIDE SEQUENCE [LARGE SCALE GENOMIC DNA]</scope>
    <source>
        <strain evidence="11 12">DSM 44442</strain>
    </source>
</reference>
<dbReference type="PANTHER" id="PTHR43562">
    <property type="entry name" value="NAPA-TYPE SODIUM/HYDROGEN ANTIPORTER"/>
    <property type="match status" value="1"/>
</dbReference>
<keyword evidence="5 9" id="KW-0812">Transmembrane</keyword>
<feature type="transmembrane region" description="Helical" evidence="9">
    <location>
        <begin position="32"/>
        <end position="49"/>
    </location>
</feature>
<protein>
    <submittedName>
        <fullName evidence="11">Kef-type K+ transport system membrane component KefB</fullName>
    </submittedName>
</protein>
<dbReference type="EMBL" id="JACCFS010000001">
    <property type="protein sequence ID" value="NYJ38193.1"/>
    <property type="molecule type" value="Genomic_DNA"/>
</dbReference>
<gene>
    <name evidence="11" type="ORF">HNR10_006074</name>
</gene>
<evidence type="ECO:0000256" key="3">
    <source>
        <dbReference type="ARBA" id="ARBA00022448"/>
    </source>
</evidence>
<feature type="transmembrane region" description="Helical" evidence="9">
    <location>
        <begin position="61"/>
        <end position="81"/>
    </location>
</feature>
<feature type="transmembrane region" description="Helical" evidence="9">
    <location>
        <begin position="337"/>
        <end position="355"/>
    </location>
</feature>
<evidence type="ECO:0000313" key="11">
    <source>
        <dbReference type="EMBL" id="NYJ38193.1"/>
    </source>
</evidence>
<dbReference type="GO" id="GO:1902600">
    <property type="term" value="P:proton transmembrane transport"/>
    <property type="evidence" value="ECO:0007669"/>
    <property type="project" value="InterPro"/>
</dbReference>
<keyword evidence="8 9" id="KW-0472">Membrane</keyword>
<comment type="similarity">
    <text evidence="2">Belongs to the monovalent cation:proton antiporter 2 (CPA2) transporter (TC 2.A.37) family.</text>
</comment>
<evidence type="ECO:0000256" key="8">
    <source>
        <dbReference type="ARBA" id="ARBA00023136"/>
    </source>
</evidence>
<evidence type="ECO:0000313" key="12">
    <source>
        <dbReference type="Proteomes" id="UP000572051"/>
    </source>
</evidence>
<sequence length="407" mass="42265">MEHEFSASLTTLLLVLVAAVVAPLIADVAARWVILPGVVLEIGLGIVLGPSGTGLVQENDIITATSSMGLALLMFMAGYEIDPARVSGGPLKRAAGAWLCSLVLGLAVAWLVVDGAQTVLLIGLAMTTTALGTVLPILRDSGVLGTRLGDRVLAAGTVGEFAPIVVIALLLSGYRPLTGSLLLLAFFAVAGFAAWRMGTRTYPRLQRLVRATLGTSAQVAVRLCLLVVVFMLWVASSLGLDTVLGAFAAGMIVRLMLANNHPGEAEEVEKRLTAVSYGFFIPVFFVVTGVRFDLGALLSEVGAILTVPLFLVLFLVVRGLPVWLFSREGLPGRQGPALALFSSTALPILVVLTTIGTQAGDMDSAHAAALVGAGMLSVLVFPQVALVLVGRERVRSSAPPAGGPEGE</sequence>
<dbReference type="InterPro" id="IPR006153">
    <property type="entry name" value="Cation/H_exchanger_TM"/>
</dbReference>
<feature type="transmembrane region" description="Helical" evidence="9">
    <location>
        <begin position="367"/>
        <end position="389"/>
    </location>
</feature>